<sequence>MGVTERKQREKVYREAAILEAAKKVFLEKGIVVATIDDIAAEAELGKGTLYRFYRSKEDILLAINEQASREMHQHFSQAVAGPGTGLDKILRFNRSYYEFVVANPVYFGFIAFFESPLTSTKPATVYETSNAIHLLVIELLELGKQDGSVRADLKSDLIANTIWASSYGMMQFIVSKGAYLTEERHVDLDELFATFLAMLENALRVAKK</sequence>
<dbReference type="RefSeq" id="WP_070746913.1">
    <property type="nucleotide sequence ID" value="NZ_MDZA01000437.1"/>
</dbReference>
<dbReference type="PANTHER" id="PTHR43479">
    <property type="entry name" value="ACREF/ENVCD OPERON REPRESSOR-RELATED"/>
    <property type="match status" value="1"/>
</dbReference>
<dbReference type="InterPro" id="IPR001647">
    <property type="entry name" value="HTH_TetR"/>
</dbReference>
<comment type="caution">
    <text evidence="4">The sequence shown here is derived from an EMBL/GenBank/DDBJ whole genome shotgun (WGS) entry which is preliminary data.</text>
</comment>
<evidence type="ECO:0000256" key="1">
    <source>
        <dbReference type="ARBA" id="ARBA00023125"/>
    </source>
</evidence>
<name>A0A1G1SU29_9BACT</name>
<dbReference type="InterPro" id="IPR036271">
    <property type="entry name" value="Tet_transcr_reg_TetR-rel_C_sf"/>
</dbReference>
<keyword evidence="1 2" id="KW-0238">DNA-binding</keyword>
<dbReference type="Pfam" id="PF00440">
    <property type="entry name" value="TetR_N"/>
    <property type="match status" value="1"/>
</dbReference>
<dbReference type="PROSITE" id="PS50977">
    <property type="entry name" value="HTH_TETR_2"/>
    <property type="match status" value="1"/>
</dbReference>
<dbReference type="PANTHER" id="PTHR43479:SF11">
    <property type="entry name" value="ACREF_ENVCD OPERON REPRESSOR-RELATED"/>
    <property type="match status" value="1"/>
</dbReference>
<dbReference type="EMBL" id="MDZA01000437">
    <property type="protein sequence ID" value="OGX82125.1"/>
    <property type="molecule type" value="Genomic_DNA"/>
</dbReference>
<feature type="domain" description="HTH tetR-type" evidence="3">
    <location>
        <begin position="12"/>
        <end position="72"/>
    </location>
</feature>
<dbReference type="Proteomes" id="UP000177506">
    <property type="component" value="Unassembled WGS sequence"/>
</dbReference>
<evidence type="ECO:0000256" key="2">
    <source>
        <dbReference type="PROSITE-ProRule" id="PRU00335"/>
    </source>
</evidence>
<proteinExistence type="predicted"/>
<organism evidence="4 5">
    <name type="scientific">Hymenobacter coccineus</name>
    <dbReference type="NCBI Taxonomy" id="1908235"/>
    <lineage>
        <taxon>Bacteria</taxon>
        <taxon>Pseudomonadati</taxon>
        <taxon>Bacteroidota</taxon>
        <taxon>Cytophagia</taxon>
        <taxon>Cytophagales</taxon>
        <taxon>Hymenobacteraceae</taxon>
        <taxon>Hymenobacter</taxon>
    </lineage>
</organism>
<keyword evidence="5" id="KW-1185">Reference proteome</keyword>
<evidence type="ECO:0000313" key="5">
    <source>
        <dbReference type="Proteomes" id="UP000177506"/>
    </source>
</evidence>
<dbReference type="Gene3D" id="1.10.357.10">
    <property type="entry name" value="Tetracycline Repressor, domain 2"/>
    <property type="match status" value="1"/>
</dbReference>
<dbReference type="AlphaFoldDB" id="A0A1G1SU29"/>
<dbReference type="OrthoDB" id="594604at2"/>
<gene>
    <name evidence="4" type="ORF">BEN49_02955</name>
</gene>
<dbReference type="Gene3D" id="1.10.10.60">
    <property type="entry name" value="Homeodomain-like"/>
    <property type="match status" value="1"/>
</dbReference>
<protein>
    <recommendedName>
        <fullName evidence="3">HTH tetR-type domain-containing protein</fullName>
    </recommendedName>
</protein>
<dbReference type="InterPro" id="IPR050624">
    <property type="entry name" value="HTH-type_Tx_Regulator"/>
</dbReference>
<dbReference type="InterPro" id="IPR009057">
    <property type="entry name" value="Homeodomain-like_sf"/>
</dbReference>
<evidence type="ECO:0000313" key="4">
    <source>
        <dbReference type="EMBL" id="OGX82125.1"/>
    </source>
</evidence>
<accession>A0A1G1SU29</accession>
<dbReference type="SUPFAM" id="SSF46689">
    <property type="entry name" value="Homeodomain-like"/>
    <property type="match status" value="1"/>
</dbReference>
<reference evidence="4 5" key="1">
    <citation type="submission" date="2016-08" db="EMBL/GenBank/DDBJ databases">
        <title>Hymenobacter coccineus sp. nov., Hymenobacter lapidarius sp. nov. and Hymenobacter glacialis sp. nov., isolated from Antarctic soil.</title>
        <authorList>
            <person name="Sedlacek I."/>
            <person name="Kralova S."/>
            <person name="Kyrova K."/>
            <person name="Maslanova I."/>
            <person name="Stankova E."/>
            <person name="Vrbovska V."/>
            <person name="Nemec M."/>
            <person name="Bartak M."/>
            <person name="Svec P."/>
            <person name="Busse H.-J."/>
            <person name="Pantucek R."/>
        </authorList>
    </citation>
    <scope>NUCLEOTIDE SEQUENCE [LARGE SCALE GENOMIC DNA]</scope>
    <source>
        <strain evidence="4 5">CCM 8649</strain>
    </source>
</reference>
<dbReference type="PRINTS" id="PR00455">
    <property type="entry name" value="HTHTETR"/>
</dbReference>
<dbReference type="SUPFAM" id="SSF48498">
    <property type="entry name" value="Tetracyclin repressor-like, C-terminal domain"/>
    <property type="match status" value="1"/>
</dbReference>
<feature type="DNA-binding region" description="H-T-H motif" evidence="2">
    <location>
        <begin position="35"/>
        <end position="54"/>
    </location>
</feature>
<evidence type="ECO:0000259" key="3">
    <source>
        <dbReference type="PROSITE" id="PS50977"/>
    </source>
</evidence>
<dbReference type="GO" id="GO:0003677">
    <property type="term" value="F:DNA binding"/>
    <property type="evidence" value="ECO:0007669"/>
    <property type="project" value="UniProtKB-UniRule"/>
</dbReference>